<dbReference type="InterPro" id="IPR050361">
    <property type="entry name" value="MPP/UQCRC_Complex"/>
</dbReference>
<sequence>MTNKLAEGVNLHVLQTKKYKTIRIFIRFTTRLDRAVITQRSLLSSLLETNSLNYPDQTQLSAKLAELYGASFGWNVSKKGNLHWLNAGISFVNGDYVNDSKILLQVVDFLKEVIFAPNIVAGQFDNQTFDLEKNNLKTYLESLDEDKQTLASLALQRLYFEQTDAQRIPSFGTVKDLKEITAESLATYYQKVLAEDQVDIFVIGDVNETEVTEAIQTLPFTDREFVHPEIFYAQPQSNVIKERQMHESVVQAKLNLAYQTNVYYNQPERFSLMVFNGLFGGFPHSKLFMNVREKESLAYYASSSVDTFRGFMTVQTGIDGKNREKVLHLIHKQLESLRNGEITDLDLAQTKAMLKNQYLLSLDAPQAAIESTYLDNWLPETKLTDDEWLARLESITIKDVQKIADQVELQAIFFLDGGSMNE</sequence>
<reference evidence="2 5" key="2">
    <citation type="submission" date="2019-07" db="EMBL/GenBank/DDBJ databases">
        <title>Whole genome shotgun sequence of Enterococcus thailandicus NBRC 101867.</title>
        <authorList>
            <person name="Hosoyama A."/>
            <person name="Uohara A."/>
            <person name="Ohji S."/>
            <person name="Ichikawa N."/>
        </authorList>
    </citation>
    <scope>NUCLEOTIDE SEQUENCE [LARGE SCALE GENOMIC DNA]</scope>
    <source>
        <strain evidence="2 5">NBRC 101867</strain>
    </source>
</reference>
<dbReference type="SUPFAM" id="SSF63411">
    <property type="entry name" value="LuxS/MPP-like metallohydrolase"/>
    <property type="match status" value="2"/>
</dbReference>
<dbReference type="PANTHER" id="PTHR11851:SF186">
    <property type="entry name" value="INACTIVE METALLOPROTEASE YMFF-RELATED"/>
    <property type="match status" value="1"/>
</dbReference>
<dbReference type="NCBIfam" id="NF047422">
    <property type="entry name" value="YfmF_fam"/>
    <property type="match status" value="1"/>
</dbReference>
<dbReference type="Proteomes" id="UP000078516">
    <property type="component" value="Unassembled WGS sequence"/>
</dbReference>
<keyword evidence="4" id="KW-1185">Reference proteome</keyword>
<dbReference type="InterPro" id="IPR011249">
    <property type="entry name" value="Metalloenz_LuxS/M16"/>
</dbReference>
<comment type="caution">
    <text evidence="3">The sequence shown here is derived from an EMBL/GenBank/DDBJ whole genome shotgun (WGS) entry which is preliminary data.</text>
</comment>
<dbReference type="PANTHER" id="PTHR11851">
    <property type="entry name" value="METALLOPROTEASE"/>
    <property type="match status" value="1"/>
</dbReference>
<dbReference type="GO" id="GO:0046872">
    <property type="term" value="F:metal ion binding"/>
    <property type="evidence" value="ECO:0007669"/>
    <property type="project" value="InterPro"/>
</dbReference>
<evidence type="ECO:0000313" key="3">
    <source>
        <dbReference type="EMBL" id="OAQ55149.1"/>
    </source>
</evidence>
<gene>
    <name evidence="2" type="primary">yueF</name>
    <name evidence="3" type="ORF">A6E74_09800</name>
    <name evidence="2" type="ORF">ETH01_16750</name>
</gene>
<dbReference type="AlphaFoldDB" id="A0A179EQI3"/>
<dbReference type="InterPro" id="IPR007863">
    <property type="entry name" value="Peptidase_M16_C"/>
</dbReference>
<dbReference type="Gene3D" id="3.30.830.10">
    <property type="entry name" value="Metalloenzyme, LuxS/M16 peptidase-like"/>
    <property type="match status" value="2"/>
</dbReference>
<name>A0A179EQI3_ENTTH</name>
<evidence type="ECO:0000313" key="5">
    <source>
        <dbReference type="Proteomes" id="UP000321361"/>
    </source>
</evidence>
<dbReference type="EMBL" id="BJUG01000008">
    <property type="protein sequence ID" value="GEK37388.1"/>
    <property type="molecule type" value="Genomic_DNA"/>
</dbReference>
<evidence type="ECO:0000259" key="1">
    <source>
        <dbReference type="Pfam" id="PF05193"/>
    </source>
</evidence>
<dbReference type="Proteomes" id="UP000321361">
    <property type="component" value="Unassembled WGS sequence"/>
</dbReference>
<protein>
    <submittedName>
        <fullName evidence="3">M16 family metallopeptidase</fullName>
    </submittedName>
    <submittedName>
        <fullName evidence="2">Peptidase M16</fullName>
    </submittedName>
</protein>
<evidence type="ECO:0000313" key="4">
    <source>
        <dbReference type="Proteomes" id="UP000078516"/>
    </source>
</evidence>
<dbReference type="OrthoDB" id="9762085at2"/>
<reference evidence="3 4" key="1">
    <citation type="submission" date="2016-04" db="EMBL/GenBank/DDBJ databases">
        <title>Draft genome of an Enterococcus thailandicus strain isolated from bovine feces.</title>
        <authorList>
            <person name="Beukers A.G."/>
            <person name="Zaheer R."/>
            <person name="Goji N."/>
            <person name="Cook S.R."/>
            <person name="Amoako K."/>
            <person name="Chaves A.V."/>
            <person name="Ward M.P."/>
            <person name="Mcallister T.A."/>
        </authorList>
    </citation>
    <scope>NUCLEOTIDE SEQUENCE [LARGE SCALE GENOMIC DNA]</scope>
    <source>
        <strain evidence="3 4">F0711D 46</strain>
    </source>
</reference>
<dbReference type="PATRIC" id="fig|417368.6.peg.460"/>
<feature type="domain" description="Peptidase M16 C-terminal" evidence="1">
    <location>
        <begin position="180"/>
        <end position="354"/>
    </location>
</feature>
<evidence type="ECO:0000313" key="2">
    <source>
        <dbReference type="EMBL" id="GEK37388.1"/>
    </source>
</evidence>
<dbReference type="EMBL" id="LWMN01000015">
    <property type="protein sequence ID" value="OAQ55149.1"/>
    <property type="molecule type" value="Genomic_DNA"/>
</dbReference>
<dbReference type="Pfam" id="PF05193">
    <property type="entry name" value="Peptidase_M16_C"/>
    <property type="match status" value="1"/>
</dbReference>
<organism evidence="3 4">
    <name type="scientific">Enterococcus thailandicus</name>
    <dbReference type="NCBI Taxonomy" id="417368"/>
    <lineage>
        <taxon>Bacteria</taxon>
        <taxon>Bacillati</taxon>
        <taxon>Bacillota</taxon>
        <taxon>Bacilli</taxon>
        <taxon>Lactobacillales</taxon>
        <taxon>Enterococcaceae</taxon>
        <taxon>Enterococcus</taxon>
    </lineage>
</organism>
<dbReference type="RefSeq" id="WP_067484616.1">
    <property type="nucleotide sequence ID" value="NZ_BJUG01000008.1"/>
</dbReference>
<proteinExistence type="predicted"/>
<accession>A0A179EQI3</accession>